<sequence length="451" mass="43908">MSGTGGQQAPAAGSAPAGGTPSGGTPSGGAYLKLVGIGAAIGIPAAFAAAAFLALVRYLQGWLWTDLPKALGHTGPPWYLVVGLPVVGALLVVAARTLPGDGGHRPLVGLSAEPTAVSHAPGVLLAALATLGFGAVLGPEAPVIALGSAVGMVATRFARLTGRPATVLSTAGSYSAVSALFGGPLVAGMLLLESGLAAGTALLPALLPGLVAASVGYVIFLGFGSWGGLNAPGLTVPHLPAYTGLHLYGLLVGIGVGLVAAAVTLAVRYCARWVEGLRARLGLAGLLAAGGLAVGLIAELAGLAGADPKDVLFSGQSSIPTLVAEKSVGIVLLLIVAKFLAYAVSLGCGFRGGPIFPAIFLGVAMASLTHAGLGVSPTLAVAVGTAAGMAAQTRLLFSSLVFAALLAGSTATATVPAAVLAAATAWLAMTVVARRQHTDATPPAAPPAAAR</sequence>
<reference evidence="7" key="1">
    <citation type="submission" date="2021-01" db="EMBL/GenBank/DDBJ databases">
        <title>Whole genome shotgun sequence of Actinocatenispora rupis NBRC 107355.</title>
        <authorList>
            <person name="Komaki H."/>
            <person name="Tamura T."/>
        </authorList>
    </citation>
    <scope>NUCLEOTIDE SEQUENCE</scope>
    <source>
        <strain evidence="7">NBRC 107355</strain>
    </source>
</reference>
<feature type="transmembrane region" description="Helical" evidence="6">
    <location>
        <begin position="247"/>
        <end position="271"/>
    </location>
</feature>
<organism evidence="7 8">
    <name type="scientific">Actinocatenispora rupis</name>
    <dbReference type="NCBI Taxonomy" id="519421"/>
    <lineage>
        <taxon>Bacteria</taxon>
        <taxon>Bacillati</taxon>
        <taxon>Actinomycetota</taxon>
        <taxon>Actinomycetes</taxon>
        <taxon>Micromonosporales</taxon>
        <taxon>Micromonosporaceae</taxon>
        <taxon>Actinocatenispora</taxon>
    </lineage>
</organism>
<feature type="transmembrane region" description="Helical" evidence="6">
    <location>
        <begin position="283"/>
        <end position="306"/>
    </location>
</feature>
<evidence type="ECO:0000313" key="8">
    <source>
        <dbReference type="Proteomes" id="UP000612808"/>
    </source>
</evidence>
<feature type="transmembrane region" description="Helical" evidence="6">
    <location>
        <begin position="143"/>
        <end position="159"/>
    </location>
</feature>
<keyword evidence="8" id="KW-1185">Reference proteome</keyword>
<keyword evidence="4 6" id="KW-0472">Membrane</keyword>
<dbReference type="PANTHER" id="PTHR43427">
    <property type="entry name" value="CHLORIDE CHANNEL PROTEIN CLC-E"/>
    <property type="match status" value="1"/>
</dbReference>
<evidence type="ECO:0000256" key="1">
    <source>
        <dbReference type="ARBA" id="ARBA00004141"/>
    </source>
</evidence>
<dbReference type="GO" id="GO:0016020">
    <property type="term" value="C:membrane"/>
    <property type="evidence" value="ECO:0007669"/>
    <property type="project" value="UniProtKB-SubCell"/>
</dbReference>
<dbReference type="AlphaFoldDB" id="A0A8J3NDL3"/>
<keyword evidence="3 6" id="KW-1133">Transmembrane helix</keyword>
<dbReference type="Proteomes" id="UP000612808">
    <property type="component" value="Unassembled WGS sequence"/>
</dbReference>
<comment type="subcellular location">
    <subcellularLocation>
        <location evidence="1">Membrane</location>
        <topology evidence="1">Multi-pass membrane protein</topology>
    </subcellularLocation>
</comment>
<evidence type="ECO:0000256" key="6">
    <source>
        <dbReference type="SAM" id="Phobius"/>
    </source>
</evidence>
<dbReference type="EMBL" id="BOMB01000021">
    <property type="protein sequence ID" value="GID13055.1"/>
    <property type="molecule type" value="Genomic_DNA"/>
</dbReference>
<evidence type="ECO:0000256" key="2">
    <source>
        <dbReference type="ARBA" id="ARBA00022692"/>
    </source>
</evidence>
<feature type="transmembrane region" description="Helical" evidence="6">
    <location>
        <begin position="204"/>
        <end position="227"/>
    </location>
</feature>
<feature type="transmembrane region" description="Helical" evidence="6">
    <location>
        <begin position="116"/>
        <end position="136"/>
    </location>
</feature>
<protein>
    <recommendedName>
        <fullName evidence="9">H+/Cl-antiporter ClcA</fullName>
    </recommendedName>
</protein>
<feature type="transmembrane region" description="Helical" evidence="6">
    <location>
        <begin position="171"/>
        <end position="192"/>
    </location>
</feature>
<dbReference type="Gene3D" id="1.10.3080.10">
    <property type="entry name" value="Clc chloride channel"/>
    <property type="match status" value="1"/>
</dbReference>
<keyword evidence="2 6" id="KW-0812">Transmembrane</keyword>
<dbReference type="GO" id="GO:0015108">
    <property type="term" value="F:chloride transmembrane transporter activity"/>
    <property type="evidence" value="ECO:0007669"/>
    <property type="project" value="InterPro"/>
</dbReference>
<feature type="transmembrane region" description="Helical" evidence="6">
    <location>
        <begin position="77"/>
        <end position="96"/>
    </location>
</feature>
<name>A0A8J3NDL3_9ACTN</name>
<dbReference type="InterPro" id="IPR050368">
    <property type="entry name" value="ClC-type_chloride_channel"/>
</dbReference>
<evidence type="ECO:0008006" key="9">
    <source>
        <dbReference type="Google" id="ProtNLM"/>
    </source>
</evidence>
<gene>
    <name evidence="7" type="ORF">Aru02nite_39440</name>
</gene>
<evidence type="ECO:0000256" key="3">
    <source>
        <dbReference type="ARBA" id="ARBA00022989"/>
    </source>
</evidence>
<dbReference type="CDD" id="cd00400">
    <property type="entry name" value="Voltage_gated_ClC"/>
    <property type="match status" value="1"/>
</dbReference>
<dbReference type="Pfam" id="PF00654">
    <property type="entry name" value="Voltage_CLC"/>
    <property type="match status" value="1"/>
</dbReference>
<evidence type="ECO:0000313" key="7">
    <source>
        <dbReference type="EMBL" id="GID13055.1"/>
    </source>
</evidence>
<proteinExistence type="predicted"/>
<feature type="compositionally biased region" description="Low complexity" evidence="5">
    <location>
        <begin position="7"/>
        <end position="19"/>
    </location>
</feature>
<evidence type="ECO:0000256" key="5">
    <source>
        <dbReference type="SAM" id="MobiDB-lite"/>
    </source>
</evidence>
<feature type="transmembrane region" description="Helical" evidence="6">
    <location>
        <begin position="355"/>
        <end position="375"/>
    </location>
</feature>
<evidence type="ECO:0000256" key="4">
    <source>
        <dbReference type="ARBA" id="ARBA00023136"/>
    </source>
</evidence>
<feature type="transmembrane region" description="Helical" evidence="6">
    <location>
        <begin position="30"/>
        <end position="56"/>
    </location>
</feature>
<dbReference type="RefSeq" id="WP_203659652.1">
    <property type="nucleotide sequence ID" value="NZ_BAAAZM010000004.1"/>
</dbReference>
<dbReference type="SUPFAM" id="SSF81340">
    <property type="entry name" value="Clc chloride channel"/>
    <property type="match status" value="1"/>
</dbReference>
<feature type="transmembrane region" description="Helical" evidence="6">
    <location>
        <begin position="395"/>
        <end position="428"/>
    </location>
</feature>
<feature type="transmembrane region" description="Helical" evidence="6">
    <location>
        <begin position="326"/>
        <end position="348"/>
    </location>
</feature>
<comment type="caution">
    <text evidence="7">The sequence shown here is derived from an EMBL/GenBank/DDBJ whole genome shotgun (WGS) entry which is preliminary data.</text>
</comment>
<dbReference type="InterPro" id="IPR014743">
    <property type="entry name" value="Cl-channel_core"/>
</dbReference>
<feature type="region of interest" description="Disordered" evidence="5">
    <location>
        <begin position="1"/>
        <end position="22"/>
    </location>
</feature>
<dbReference type="InterPro" id="IPR001807">
    <property type="entry name" value="ClC"/>
</dbReference>
<accession>A0A8J3NDL3</accession>